<dbReference type="InterPro" id="IPR020617">
    <property type="entry name" value="Thiolase_C"/>
</dbReference>
<dbReference type="PANTHER" id="PTHR43853:SF10">
    <property type="entry name" value="ACETYL-COA C-ACETYLTRANSFERASE"/>
    <property type="match status" value="1"/>
</dbReference>
<name>A0A3E2H4X7_SCYLI</name>
<dbReference type="InterPro" id="IPR002155">
    <property type="entry name" value="Thiolase"/>
</dbReference>
<gene>
    <name evidence="12" type="ORF">B7463_g7927</name>
</gene>
<dbReference type="PANTHER" id="PTHR43853">
    <property type="entry name" value="3-KETOACYL-COA THIOLASE, PEROXISOMAL"/>
    <property type="match status" value="1"/>
</dbReference>
<feature type="non-terminal residue" evidence="12">
    <location>
        <position position="1"/>
    </location>
</feature>
<keyword evidence="4" id="KW-0808">Transferase</keyword>
<dbReference type="InterPro" id="IPR050215">
    <property type="entry name" value="Thiolase-like_sf_Thiolase"/>
</dbReference>
<keyword evidence="5" id="KW-0630">Potassium</keyword>
<evidence type="ECO:0000259" key="8">
    <source>
        <dbReference type="Pfam" id="PF00108"/>
    </source>
</evidence>
<evidence type="ECO:0000256" key="2">
    <source>
        <dbReference type="ARBA" id="ARBA00004872"/>
    </source>
</evidence>
<evidence type="ECO:0000259" key="9">
    <source>
        <dbReference type="Pfam" id="PF01575"/>
    </source>
</evidence>
<dbReference type="AlphaFoldDB" id="A0A3E2H4X7"/>
<dbReference type="GO" id="GO:0006635">
    <property type="term" value="P:fatty acid beta-oxidation"/>
    <property type="evidence" value="ECO:0007669"/>
    <property type="project" value="TreeGrafter"/>
</dbReference>
<dbReference type="GO" id="GO:0010124">
    <property type="term" value="P:phenylacetate catabolic process"/>
    <property type="evidence" value="ECO:0007669"/>
    <property type="project" value="TreeGrafter"/>
</dbReference>
<dbReference type="SUPFAM" id="SSF53901">
    <property type="entry name" value="Thiolase-like"/>
    <property type="match status" value="2"/>
</dbReference>
<evidence type="ECO:0000256" key="3">
    <source>
        <dbReference type="ARBA" id="ARBA00010982"/>
    </source>
</evidence>
<dbReference type="InterPro" id="IPR020613">
    <property type="entry name" value="Thiolase_CS"/>
</dbReference>
<keyword evidence="13" id="KW-1185">Reference proteome</keyword>
<comment type="catalytic activity">
    <reaction evidence="7">
        <text>an acyl-CoA + acetyl-CoA = a 3-oxoacyl-CoA + CoA</text>
        <dbReference type="Rhea" id="RHEA:21564"/>
        <dbReference type="ChEBI" id="CHEBI:57287"/>
        <dbReference type="ChEBI" id="CHEBI:57288"/>
        <dbReference type="ChEBI" id="CHEBI:58342"/>
        <dbReference type="ChEBI" id="CHEBI:90726"/>
        <dbReference type="EC" id="2.3.1.16"/>
    </reaction>
</comment>
<dbReference type="NCBIfam" id="TIGR01930">
    <property type="entry name" value="AcCoA-C-Actrans"/>
    <property type="match status" value="1"/>
</dbReference>
<comment type="cofactor">
    <cofactor evidence="1">
        <name>K(+)</name>
        <dbReference type="ChEBI" id="CHEBI:29103"/>
    </cofactor>
</comment>
<evidence type="ECO:0000256" key="1">
    <source>
        <dbReference type="ARBA" id="ARBA00001958"/>
    </source>
</evidence>
<dbReference type="PROSITE" id="PS00098">
    <property type="entry name" value="THIOLASE_1"/>
    <property type="match status" value="1"/>
</dbReference>
<dbReference type="STRING" id="5539.A0A3E2H4X7"/>
<evidence type="ECO:0000313" key="12">
    <source>
        <dbReference type="EMBL" id="RFU28438.1"/>
    </source>
</evidence>
<evidence type="ECO:0000256" key="6">
    <source>
        <dbReference type="ARBA" id="ARBA00023315"/>
    </source>
</evidence>
<dbReference type="GO" id="GO:0005777">
    <property type="term" value="C:peroxisome"/>
    <property type="evidence" value="ECO:0007669"/>
    <property type="project" value="TreeGrafter"/>
</dbReference>
<dbReference type="PROSITE" id="PS00737">
    <property type="entry name" value="THIOLASE_2"/>
    <property type="match status" value="1"/>
</dbReference>
<feature type="domain" description="MaoC-like" evidence="9">
    <location>
        <begin position="174"/>
        <end position="271"/>
    </location>
</feature>
<dbReference type="InterPro" id="IPR016039">
    <property type="entry name" value="Thiolase-like"/>
</dbReference>
<dbReference type="Gene3D" id="3.10.129.10">
    <property type="entry name" value="Hotdog Thioesterase"/>
    <property type="match status" value="2"/>
</dbReference>
<evidence type="ECO:0000256" key="5">
    <source>
        <dbReference type="ARBA" id="ARBA00022958"/>
    </source>
</evidence>
<evidence type="ECO:0000259" key="11">
    <source>
        <dbReference type="Pfam" id="PF22622"/>
    </source>
</evidence>
<feature type="domain" description="Peroxisomal multifunctional enzyme type 2-like N-terminal" evidence="11">
    <location>
        <begin position="19"/>
        <end position="155"/>
    </location>
</feature>
<accession>A0A3E2H4X7</accession>
<evidence type="ECO:0000256" key="7">
    <source>
        <dbReference type="ARBA" id="ARBA00047605"/>
    </source>
</evidence>
<dbReference type="OrthoDB" id="5404651at2759"/>
<keyword evidence="6" id="KW-0012">Acyltransferase</keyword>
<organism evidence="12 13">
    <name type="scientific">Scytalidium lignicola</name>
    <name type="common">Hyphomycete</name>
    <dbReference type="NCBI Taxonomy" id="5539"/>
    <lineage>
        <taxon>Eukaryota</taxon>
        <taxon>Fungi</taxon>
        <taxon>Dikarya</taxon>
        <taxon>Ascomycota</taxon>
        <taxon>Pezizomycotina</taxon>
        <taxon>Leotiomycetes</taxon>
        <taxon>Leotiomycetes incertae sedis</taxon>
        <taxon>Scytalidium</taxon>
    </lineage>
</organism>
<dbReference type="Pfam" id="PF22622">
    <property type="entry name" value="MFE-2_hydrat-2_N"/>
    <property type="match status" value="1"/>
</dbReference>
<dbReference type="Pfam" id="PF02803">
    <property type="entry name" value="Thiolase_C"/>
    <property type="match status" value="1"/>
</dbReference>
<dbReference type="Proteomes" id="UP000258309">
    <property type="component" value="Unassembled WGS sequence"/>
</dbReference>
<dbReference type="Gene3D" id="3.40.47.10">
    <property type="match status" value="2"/>
</dbReference>
<comment type="pathway">
    <text evidence="2">Lipid metabolism; fatty acid metabolism.</text>
</comment>
<comment type="caution">
    <text evidence="12">The sequence shown here is derived from an EMBL/GenBank/DDBJ whole genome shotgun (WGS) entry which is preliminary data.</text>
</comment>
<dbReference type="InterPro" id="IPR029069">
    <property type="entry name" value="HotDog_dom_sf"/>
</dbReference>
<evidence type="ECO:0008006" key="14">
    <source>
        <dbReference type="Google" id="ProtNLM"/>
    </source>
</evidence>
<evidence type="ECO:0000256" key="4">
    <source>
        <dbReference type="ARBA" id="ARBA00022679"/>
    </source>
</evidence>
<dbReference type="Pfam" id="PF01575">
    <property type="entry name" value="MaoC_dehydratas"/>
    <property type="match status" value="1"/>
</dbReference>
<proteinExistence type="inferred from homology"/>
<dbReference type="GO" id="GO:0003988">
    <property type="term" value="F:acetyl-CoA C-acyltransferase activity"/>
    <property type="evidence" value="ECO:0007669"/>
    <property type="project" value="UniProtKB-EC"/>
</dbReference>
<dbReference type="SUPFAM" id="SSF54637">
    <property type="entry name" value="Thioesterase/thiol ester dehydrase-isomerase"/>
    <property type="match status" value="2"/>
</dbReference>
<feature type="domain" description="Thiolase C-terminal" evidence="10">
    <location>
        <begin position="589"/>
        <end position="707"/>
    </location>
</feature>
<dbReference type="InterPro" id="IPR020615">
    <property type="entry name" value="Thiolase_acyl_enz_int_AS"/>
</dbReference>
<dbReference type="CDD" id="cd00751">
    <property type="entry name" value="thiolase"/>
    <property type="match status" value="1"/>
</dbReference>
<dbReference type="InterPro" id="IPR020616">
    <property type="entry name" value="Thiolase_N"/>
</dbReference>
<dbReference type="InterPro" id="IPR054357">
    <property type="entry name" value="MFE-2_N"/>
</dbReference>
<evidence type="ECO:0000259" key="10">
    <source>
        <dbReference type="Pfam" id="PF02803"/>
    </source>
</evidence>
<sequence>MAAPGNNFRLATQEVSWLQRDLLLFAVSIGVTTDELNFVFEQNDVFQAFPTYPTILPFKLTDQEVVDFNSRLAPPEIPGVPKLDSGRIIDGGRSLTFHRQIPTTSAGRHFKLQSRIVGVYDKGKIGTVVEDEKILVDCESGDEYVKILGTTFYMGQGNWNGPKGPAPKSYPPPEGRKPDVTYTYQTTSQAALIYRLNGDYNRLHVTQEPGKSLGFGGPIMHGLFTYNCAAHAILKAVGASNPANLREFTARFAVPVRPGDQLITEIWRLGEFEGEYEDVRLDSILGHIQPPSSGLPALLRKDADDIVITLALRTALGKGFKGGFKDTEFASIVYRLLKVVHKKAGFNTSLVEDICVGNVLDFIDLQLMNIALRSANSLQVANEMAAHVTRAAALAAGFSESAGTSSVNRFCSSGLKAVQEVANQISRGSIDIGIAIGAESMSRGGATIPNLPSEICKVQSAADTLQPMGQTSENVGNDFNISREAQDRYAAESFRRAEAAQKAGWFDDEIVPITAQFQDPKTGEFHEVTLTKDEGPRWGTTFDSLSKIRPAFPEFGDKSTGGNSSQITDGAAAVILMRRSKAEQLKLPIMGKFCGATVTGVAPRIMGIGPSIAIPKLLRKFNINLNDIDLIELNEAFASMAVYCHNVLGLDPSKVNVRGGAIALGHPLGATGVRQIVTGLSEARRQNKKVLLTTMCVGTGQGMAALFINEQAY</sequence>
<protein>
    <recommendedName>
        <fullName evidence="14">MaoC-like domain-containing protein</fullName>
    </recommendedName>
</protein>
<reference evidence="12 13" key="1">
    <citation type="submission" date="2018-05" db="EMBL/GenBank/DDBJ databases">
        <title>Draft genome sequence of Scytalidium lignicola DSM 105466, a ubiquitous saprotrophic fungus.</title>
        <authorList>
            <person name="Buettner E."/>
            <person name="Gebauer A.M."/>
            <person name="Hofrichter M."/>
            <person name="Liers C."/>
            <person name="Kellner H."/>
        </authorList>
    </citation>
    <scope>NUCLEOTIDE SEQUENCE [LARGE SCALE GENOMIC DNA]</scope>
    <source>
        <strain evidence="12 13">DSM 105466</strain>
    </source>
</reference>
<dbReference type="EMBL" id="NCSJ02000164">
    <property type="protein sequence ID" value="RFU28438.1"/>
    <property type="molecule type" value="Genomic_DNA"/>
</dbReference>
<feature type="non-terminal residue" evidence="12">
    <location>
        <position position="713"/>
    </location>
</feature>
<comment type="similarity">
    <text evidence="3">Belongs to the thiolase-like superfamily. Thiolase family.</text>
</comment>
<feature type="domain" description="Thiolase N-terminal" evidence="8">
    <location>
        <begin position="306"/>
        <end position="580"/>
    </location>
</feature>
<dbReference type="InterPro" id="IPR002539">
    <property type="entry name" value="MaoC-like_dom"/>
</dbReference>
<dbReference type="Pfam" id="PF00108">
    <property type="entry name" value="Thiolase_N"/>
    <property type="match status" value="1"/>
</dbReference>
<evidence type="ECO:0000313" key="13">
    <source>
        <dbReference type="Proteomes" id="UP000258309"/>
    </source>
</evidence>